<dbReference type="EMBL" id="CP121195">
    <property type="protein sequence ID" value="XBH13881.1"/>
    <property type="molecule type" value="Genomic_DNA"/>
</dbReference>
<evidence type="ECO:0000313" key="8">
    <source>
        <dbReference type="EMBL" id="XBH13881.1"/>
    </source>
</evidence>
<dbReference type="GO" id="GO:0046872">
    <property type="term" value="F:metal ion binding"/>
    <property type="evidence" value="ECO:0007669"/>
    <property type="project" value="UniProtKB-KW"/>
</dbReference>
<reference evidence="8" key="1">
    <citation type="submission" date="2023-03" db="EMBL/GenBank/DDBJ databases">
        <title>Edaphobacter sp.</title>
        <authorList>
            <person name="Huber K.J."/>
            <person name="Papendorf J."/>
            <person name="Pilke C."/>
            <person name="Bunk B."/>
            <person name="Sproeer C."/>
            <person name="Pester M."/>
        </authorList>
    </citation>
    <scope>NUCLEOTIDE SEQUENCE</scope>
    <source>
        <strain evidence="7">DSM 109919</strain>
        <strain evidence="8">DSM 109920</strain>
    </source>
</reference>
<evidence type="ECO:0000256" key="3">
    <source>
        <dbReference type="ARBA" id="ARBA00023004"/>
    </source>
</evidence>
<dbReference type="PANTHER" id="PTHR35889:SF3">
    <property type="entry name" value="F-BOX DOMAIN-CONTAINING PROTEIN"/>
    <property type="match status" value="1"/>
</dbReference>
<protein>
    <submittedName>
        <fullName evidence="8">Cytochrome C</fullName>
    </submittedName>
</protein>
<keyword evidence="2 4" id="KW-0479">Metal-binding</keyword>
<dbReference type="KEGG" id="epl:P4G45_01650"/>
<proteinExistence type="predicted"/>
<feature type="signal peptide" evidence="5">
    <location>
        <begin position="1"/>
        <end position="27"/>
    </location>
</feature>
<dbReference type="Pfam" id="PF07635">
    <property type="entry name" value="PSCyt1"/>
    <property type="match status" value="1"/>
</dbReference>
<feature type="domain" description="Cytochrome c" evidence="6">
    <location>
        <begin position="29"/>
        <end position="130"/>
    </location>
</feature>
<evidence type="ECO:0000256" key="1">
    <source>
        <dbReference type="ARBA" id="ARBA00022617"/>
    </source>
</evidence>
<dbReference type="GO" id="GO:0020037">
    <property type="term" value="F:heme binding"/>
    <property type="evidence" value="ECO:0007669"/>
    <property type="project" value="InterPro"/>
</dbReference>
<keyword evidence="3 4" id="KW-0408">Iron</keyword>
<sequence>MRKLLVGWIVVGMALLGWGLRTGTVQAAPDTAATPQFYTTSVQPIFKEHCYRCHGGMNHRGGLNLATRAGILKGGHTGPVVVPGDPAKSLLVRLIRHEGPTNDPMPMPPKLPRISNADVATVEQWVKAGAIMPEDAAQR</sequence>
<name>A0AAU7D929_9BACT</name>
<dbReference type="InterPro" id="IPR036909">
    <property type="entry name" value="Cyt_c-like_dom_sf"/>
</dbReference>
<dbReference type="PANTHER" id="PTHR35889">
    <property type="entry name" value="CYCLOINULO-OLIGOSACCHARIDE FRUCTANOTRANSFERASE-RELATED"/>
    <property type="match status" value="1"/>
</dbReference>
<dbReference type="PROSITE" id="PS51007">
    <property type="entry name" value="CYTC"/>
    <property type="match status" value="1"/>
</dbReference>
<gene>
    <name evidence="7" type="ORF">P4G45_01650</name>
    <name evidence="8" type="ORF">P8936_01620</name>
</gene>
<organism evidence="8">
    <name type="scientific">Edaphobacter paludis</name>
    <dbReference type="NCBI Taxonomy" id="3035702"/>
    <lineage>
        <taxon>Bacteria</taxon>
        <taxon>Pseudomonadati</taxon>
        <taxon>Acidobacteriota</taxon>
        <taxon>Terriglobia</taxon>
        <taxon>Terriglobales</taxon>
        <taxon>Acidobacteriaceae</taxon>
        <taxon>Edaphobacter</taxon>
    </lineage>
</organism>
<keyword evidence="5" id="KW-0732">Signal</keyword>
<evidence type="ECO:0000256" key="5">
    <source>
        <dbReference type="SAM" id="SignalP"/>
    </source>
</evidence>
<keyword evidence="1 4" id="KW-0349">Heme</keyword>
<accession>A0AAU7D929</accession>
<evidence type="ECO:0000256" key="2">
    <source>
        <dbReference type="ARBA" id="ARBA00022723"/>
    </source>
</evidence>
<dbReference type="AlphaFoldDB" id="A0AAU7D929"/>
<evidence type="ECO:0000313" key="7">
    <source>
        <dbReference type="EMBL" id="XBH10452.1"/>
    </source>
</evidence>
<dbReference type="GO" id="GO:0009055">
    <property type="term" value="F:electron transfer activity"/>
    <property type="evidence" value="ECO:0007669"/>
    <property type="project" value="InterPro"/>
</dbReference>
<dbReference type="InterPro" id="IPR011429">
    <property type="entry name" value="Cyt_c_Planctomycete-type"/>
</dbReference>
<dbReference type="SUPFAM" id="SSF46626">
    <property type="entry name" value="Cytochrome c"/>
    <property type="match status" value="1"/>
</dbReference>
<dbReference type="EMBL" id="CP121194">
    <property type="protein sequence ID" value="XBH10452.1"/>
    <property type="molecule type" value="Genomic_DNA"/>
</dbReference>
<feature type="chain" id="PRO_5043288801" evidence="5">
    <location>
        <begin position="28"/>
        <end position="139"/>
    </location>
</feature>
<evidence type="ECO:0000259" key="6">
    <source>
        <dbReference type="PROSITE" id="PS51007"/>
    </source>
</evidence>
<dbReference type="InterPro" id="IPR009056">
    <property type="entry name" value="Cyt_c-like_dom"/>
</dbReference>
<evidence type="ECO:0000256" key="4">
    <source>
        <dbReference type="PROSITE-ProRule" id="PRU00433"/>
    </source>
</evidence>
<dbReference type="RefSeq" id="WP_348267960.1">
    <property type="nucleotide sequence ID" value="NZ_CP121194.1"/>
</dbReference>
<accession>A0AAU7CZC2</accession>